<evidence type="ECO:0000259" key="3">
    <source>
        <dbReference type="Pfam" id="PF03109"/>
    </source>
</evidence>
<dbReference type="CDD" id="cd05121">
    <property type="entry name" value="ABC1_ADCK3-like"/>
    <property type="match status" value="1"/>
</dbReference>
<dbReference type="InterPro" id="IPR004147">
    <property type="entry name" value="ABC1_dom"/>
</dbReference>
<evidence type="ECO:0000256" key="2">
    <source>
        <dbReference type="SAM" id="Phobius"/>
    </source>
</evidence>
<gene>
    <name evidence="4" type="ORF">SAMN04488026_100544</name>
</gene>
<name>A0A1G8M7G3_9RHOB</name>
<feature type="transmembrane region" description="Helical" evidence="2">
    <location>
        <begin position="530"/>
        <end position="553"/>
    </location>
</feature>
<organism evidence="4 5">
    <name type="scientific">Aliiruegeria lutimaris</name>
    <dbReference type="NCBI Taxonomy" id="571298"/>
    <lineage>
        <taxon>Bacteria</taxon>
        <taxon>Pseudomonadati</taxon>
        <taxon>Pseudomonadota</taxon>
        <taxon>Alphaproteobacteria</taxon>
        <taxon>Rhodobacterales</taxon>
        <taxon>Roseobacteraceae</taxon>
        <taxon>Aliiruegeria</taxon>
    </lineage>
</organism>
<dbReference type="InterPro" id="IPR050154">
    <property type="entry name" value="UbiB_kinase"/>
</dbReference>
<keyword evidence="2" id="KW-0812">Transmembrane</keyword>
<reference evidence="4 5" key="1">
    <citation type="submission" date="2016-10" db="EMBL/GenBank/DDBJ databases">
        <authorList>
            <person name="de Groot N.N."/>
        </authorList>
    </citation>
    <scope>NUCLEOTIDE SEQUENCE [LARGE SCALE GENOMIC DNA]</scope>
    <source>
        <strain evidence="4 5">DSM 25294</strain>
    </source>
</reference>
<dbReference type="InterPro" id="IPR011009">
    <property type="entry name" value="Kinase-like_dom_sf"/>
</dbReference>
<dbReference type="PANTHER" id="PTHR10566:SF113">
    <property type="entry name" value="PROTEIN ACTIVITY OF BC1 COMPLEX KINASE 7, CHLOROPLASTIC"/>
    <property type="match status" value="1"/>
</dbReference>
<keyword evidence="2" id="KW-1133">Transmembrane helix</keyword>
<dbReference type="AlphaFoldDB" id="A0A1G8M7G3"/>
<dbReference type="OrthoDB" id="9795390at2"/>
<comment type="similarity">
    <text evidence="1">Belongs to the protein kinase superfamily. ADCK protein kinase family.</text>
</comment>
<keyword evidence="5" id="KW-1185">Reference proteome</keyword>
<dbReference type="STRING" id="571298.SAMN04488026_100544"/>
<dbReference type="EMBL" id="FNEK01000005">
    <property type="protein sequence ID" value="SDI63872.1"/>
    <property type="molecule type" value="Genomic_DNA"/>
</dbReference>
<evidence type="ECO:0000313" key="5">
    <source>
        <dbReference type="Proteomes" id="UP000199382"/>
    </source>
</evidence>
<evidence type="ECO:0000313" key="4">
    <source>
        <dbReference type="EMBL" id="SDI63872.1"/>
    </source>
</evidence>
<evidence type="ECO:0000256" key="1">
    <source>
        <dbReference type="ARBA" id="ARBA00009670"/>
    </source>
</evidence>
<dbReference type="RefSeq" id="WP_093149970.1">
    <property type="nucleotide sequence ID" value="NZ_FNEK01000005.1"/>
</dbReference>
<dbReference type="Proteomes" id="UP000199382">
    <property type="component" value="Unassembled WGS sequence"/>
</dbReference>
<feature type="domain" description="ABC1 atypical kinase-like" evidence="3">
    <location>
        <begin position="98"/>
        <end position="343"/>
    </location>
</feature>
<dbReference type="SUPFAM" id="SSF56112">
    <property type="entry name" value="Protein kinase-like (PK-like)"/>
    <property type="match status" value="1"/>
</dbReference>
<dbReference type="PANTHER" id="PTHR10566">
    <property type="entry name" value="CHAPERONE-ACTIVITY OF BC1 COMPLEX CABC1 -RELATED"/>
    <property type="match status" value="1"/>
</dbReference>
<protein>
    <submittedName>
        <fullName evidence="4">2-octaprenylphenol hydroxylase</fullName>
    </submittedName>
</protein>
<dbReference type="Pfam" id="PF03109">
    <property type="entry name" value="ABC1"/>
    <property type="match status" value="1"/>
</dbReference>
<keyword evidence="2" id="KW-0472">Membrane</keyword>
<proteinExistence type="inferred from homology"/>
<sequence length="562" mass="63252">MPIPPGSPSELRRLTELSTILIRYGFGDLLRYAGVDQILEKAGELLHRGKQEQVADEPAPVRMRKALEEMGPSFIKLGQILSTRVDLFPQEYIRELEKLRDHVPTLSFDKLVVEIEEELGRPLKEVFERIDIVPLAAGSIAQTHRAQLKTGEDVVVKIRRPGIRGVIEADLRLLTRIARFASRRFEDVARFHPEAIIKEFANSIHSELDFAIEGRNAETIATNFSDDPDISSPKVFWEWTNEMMNVQAFIDGVPGSDRDAVDSSGFDKKVIALRGANAVLKMMFEDRFFHADPHPGNVFYLPGNKIVFIDFGMVGQLSRQRRDEMVDLLHGMVERRADKVTEILLTWADADAKQNLQLESRIDAFIDRVHGVALDRLDIASLTRDLFSAMRDHDLALPSDLTLMAKAFASLDGMGRQLDPEFDMVEAARPFLRRQMLRRYAPDRLARKAREGAAEGLDLVTGLPKDLKKLLQMAQRGQIRLGIDIVQMEHYLDRIDRSVTRLTMAIVTSALIMGSSMVMSFSGAKLPVGLSVFAMMGFTASILGGLWLIYTTWRSRGGGGRR</sequence>
<accession>A0A1G8M7G3</accession>